<dbReference type="InParanoid" id="A0A5E4GDC0"/>
<feature type="transmembrane region" description="Helical" evidence="6">
    <location>
        <begin position="84"/>
        <end position="106"/>
    </location>
</feature>
<dbReference type="Gramene" id="VVA37620">
    <property type="protein sequence ID" value="VVA37620"/>
    <property type="gene ID" value="Prudul26B026356"/>
</dbReference>
<name>A0A5E4GDC0_PRUDU</name>
<reference evidence="9" key="1">
    <citation type="journal article" date="2020" name="Plant J.">
        <title>Transposons played a major role in the diversification between the closely related almond and peach genomes: results from the almond genome sequence.</title>
        <authorList>
            <person name="Alioto T."/>
            <person name="Alexiou K.G."/>
            <person name="Bardil A."/>
            <person name="Barteri F."/>
            <person name="Castanera R."/>
            <person name="Cruz F."/>
            <person name="Dhingra A."/>
            <person name="Duval H."/>
            <person name="Fernandez I Marti A."/>
            <person name="Frias L."/>
            <person name="Galan B."/>
            <person name="Garcia J.L."/>
            <person name="Howad W."/>
            <person name="Gomez-Garrido J."/>
            <person name="Gut M."/>
            <person name="Julca I."/>
            <person name="Morata J."/>
            <person name="Puigdomenech P."/>
            <person name="Ribeca P."/>
            <person name="Rubio Cabetas M.J."/>
            <person name="Vlasova A."/>
            <person name="Wirthensohn M."/>
            <person name="Garcia-Mas J."/>
            <person name="Gabaldon T."/>
            <person name="Casacuberta J.M."/>
            <person name="Arus P."/>
        </authorList>
    </citation>
    <scope>NUCLEOTIDE SEQUENCE [LARGE SCALE GENOMIC DNA]</scope>
    <source>
        <strain evidence="9">cv. Texas</strain>
    </source>
</reference>
<comment type="subcellular location">
    <subcellularLocation>
        <location evidence="1">Membrane</location>
        <topology evidence="1">Single-pass membrane protein</topology>
    </subcellularLocation>
</comment>
<dbReference type="GO" id="GO:0098542">
    <property type="term" value="P:defense response to other organism"/>
    <property type="evidence" value="ECO:0007669"/>
    <property type="project" value="InterPro"/>
</dbReference>
<proteinExistence type="predicted"/>
<evidence type="ECO:0000256" key="3">
    <source>
        <dbReference type="ARBA" id="ARBA00022989"/>
    </source>
</evidence>
<dbReference type="InterPro" id="IPR004864">
    <property type="entry name" value="LEA_2"/>
</dbReference>
<evidence type="ECO:0000313" key="9">
    <source>
        <dbReference type="Proteomes" id="UP000327085"/>
    </source>
</evidence>
<evidence type="ECO:0000256" key="1">
    <source>
        <dbReference type="ARBA" id="ARBA00004167"/>
    </source>
</evidence>
<evidence type="ECO:0000256" key="6">
    <source>
        <dbReference type="SAM" id="Phobius"/>
    </source>
</evidence>
<keyword evidence="2 6" id="KW-0812">Transmembrane</keyword>
<gene>
    <name evidence="8" type="ORF">ALMOND_2B026356</name>
</gene>
<evidence type="ECO:0000259" key="7">
    <source>
        <dbReference type="Pfam" id="PF03168"/>
    </source>
</evidence>
<feature type="region of interest" description="Disordered" evidence="5">
    <location>
        <begin position="1"/>
        <end position="31"/>
    </location>
</feature>
<dbReference type="PANTHER" id="PTHR31234:SF68">
    <property type="entry name" value="EXPRESSED PROTEIN"/>
    <property type="match status" value="1"/>
</dbReference>
<dbReference type="PANTHER" id="PTHR31234">
    <property type="entry name" value="LATE EMBRYOGENESIS ABUNDANT (LEA) HYDROXYPROLINE-RICH GLYCOPROTEIN FAMILY"/>
    <property type="match status" value="1"/>
</dbReference>
<dbReference type="SUPFAM" id="SSF117070">
    <property type="entry name" value="LEA14-like"/>
    <property type="match status" value="1"/>
</dbReference>
<accession>A0A5E4GDC0</accession>
<evidence type="ECO:0000256" key="4">
    <source>
        <dbReference type="ARBA" id="ARBA00023136"/>
    </source>
</evidence>
<dbReference type="Proteomes" id="UP000327085">
    <property type="component" value="Chromosome 6"/>
</dbReference>
<evidence type="ECO:0000256" key="2">
    <source>
        <dbReference type="ARBA" id="ARBA00022692"/>
    </source>
</evidence>
<dbReference type="OMA" id="STWHRPT"/>
<organism evidence="8 9">
    <name type="scientific">Prunus dulcis</name>
    <name type="common">Almond</name>
    <name type="synonym">Amygdalus dulcis</name>
    <dbReference type="NCBI Taxonomy" id="3755"/>
    <lineage>
        <taxon>Eukaryota</taxon>
        <taxon>Viridiplantae</taxon>
        <taxon>Streptophyta</taxon>
        <taxon>Embryophyta</taxon>
        <taxon>Tracheophyta</taxon>
        <taxon>Spermatophyta</taxon>
        <taxon>Magnoliopsida</taxon>
        <taxon>eudicotyledons</taxon>
        <taxon>Gunneridae</taxon>
        <taxon>Pentapetalae</taxon>
        <taxon>rosids</taxon>
        <taxon>fabids</taxon>
        <taxon>Rosales</taxon>
        <taxon>Rosaceae</taxon>
        <taxon>Amygdaloideae</taxon>
        <taxon>Amygdaleae</taxon>
        <taxon>Prunus</taxon>
    </lineage>
</organism>
<dbReference type="GO" id="GO:0005886">
    <property type="term" value="C:plasma membrane"/>
    <property type="evidence" value="ECO:0007669"/>
    <property type="project" value="TreeGrafter"/>
</dbReference>
<evidence type="ECO:0000313" key="8">
    <source>
        <dbReference type="EMBL" id="VVA37620.1"/>
    </source>
</evidence>
<feature type="domain" description="Late embryogenesis abundant protein LEA-2 subgroup" evidence="7">
    <location>
        <begin position="144"/>
        <end position="243"/>
    </location>
</feature>
<keyword evidence="4 6" id="KW-0472">Membrane</keyword>
<feature type="compositionally biased region" description="Low complexity" evidence="5">
    <location>
        <begin position="127"/>
        <end position="138"/>
    </location>
</feature>
<sequence length="267" mass="29189">MEERGQPAAAADDDANEDPPLSEPQTQIVPLAPPPFPGAATYVIQIPKDQIYRVPPPENALIVERHRKPEKQKQKSLCCGTRCLVIGAILFFICLVIGITLLALSLTKKPKEPTFSITHVHVKNPKSKSSSGKNSHPGYEVSMKVKNPNEHGIDYANSGGASLIYKEKTLGKGKFPLKNQGGDDSTVVKLVLDGSKGPLPRDVKKSMEDTDSEVRVSLALKMDLSVKVKGFIKTWNMDTEVECHFKVSTLGKGTRVLDQKCEAEFKG</sequence>
<evidence type="ECO:0000256" key="5">
    <source>
        <dbReference type="SAM" id="MobiDB-lite"/>
    </source>
</evidence>
<dbReference type="AlphaFoldDB" id="A0A5E4GDC0"/>
<feature type="region of interest" description="Disordered" evidence="5">
    <location>
        <begin position="117"/>
        <end position="138"/>
    </location>
</feature>
<keyword evidence="3 6" id="KW-1133">Transmembrane helix</keyword>
<protein>
    <submittedName>
        <fullName evidence="8">PREDICTED: NDR1/HIN1</fullName>
    </submittedName>
</protein>
<dbReference type="Pfam" id="PF03168">
    <property type="entry name" value="LEA_2"/>
    <property type="match status" value="1"/>
</dbReference>
<dbReference type="EMBL" id="CABIKO010000556">
    <property type="protein sequence ID" value="VVA37620.1"/>
    <property type="molecule type" value="Genomic_DNA"/>
</dbReference>
<dbReference type="InterPro" id="IPR044839">
    <property type="entry name" value="NDR1-like"/>
</dbReference>